<feature type="region of interest" description="Disordered" evidence="4">
    <location>
        <begin position="774"/>
        <end position="795"/>
    </location>
</feature>
<feature type="repeat" description="WD" evidence="3">
    <location>
        <begin position="568"/>
        <end position="609"/>
    </location>
</feature>
<accession>A0A9P6E7S5</accession>
<feature type="region of interest" description="Disordered" evidence="4">
    <location>
        <begin position="1004"/>
        <end position="1084"/>
    </location>
</feature>
<keyword evidence="7" id="KW-1185">Reference proteome</keyword>
<dbReference type="PANTHER" id="PTHR33840">
    <property type="match status" value="1"/>
</dbReference>
<dbReference type="InterPro" id="IPR020472">
    <property type="entry name" value="WD40_PAC1"/>
</dbReference>
<dbReference type="InterPro" id="IPR018712">
    <property type="entry name" value="Tle1-like_cat"/>
</dbReference>
<dbReference type="Pfam" id="PF09994">
    <property type="entry name" value="T6SS_Tle1-like_cat"/>
    <property type="match status" value="2"/>
</dbReference>
<dbReference type="PANTHER" id="PTHR33840:SF1">
    <property type="entry name" value="TLE1 PHOSPHOLIPASE DOMAIN-CONTAINING PROTEIN"/>
    <property type="match status" value="1"/>
</dbReference>
<dbReference type="AlphaFoldDB" id="A0A9P6E7S5"/>
<dbReference type="CDD" id="cd00200">
    <property type="entry name" value="WD40"/>
    <property type="match status" value="1"/>
</dbReference>
<dbReference type="InterPro" id="IPR001680">
    <property type="entry name" value="WD40_rpt"/>
</dbReference>
<dbReference type="InterPro" id="IPR015943">
    <property type="entry name" value="WD40/YVTN_repeat-like_dom_sf"/>
</dbReference>
<keyword evidence="2" id="KW-0677">Repeat</keyword>
<evidence type="ECO:0000313" key="6">
    <source>
        <dbReference type="EMBL" id="KAF9524055.1"/>
    </source>
</evidence>
<dbReference type="SUPFAM" id="SSF50978">
    <property type="entry name" value="WD40 repeat-like"/>
    <property type="match status" value="1"/>
</dbReference>
<evidence type="ECO:0000256" key="3">
    <source>
        <dbReference type="PROSITE-ProRule" id="PRU00221"/>
    </source>
</evidence>
<feature type="repeat" description="WD" evidence="3">
    <location>
        <begin position="543"/>
        <end position="566"/>
    </location>
</feature>
<comment type="caution">
    <text evidence="6">The sequence shown here is derived from an EMBL/GenBank/DDBJ whole genome shotgun (WGS) entry which is preliminary data.</text>
</comment>
<protein>
    <recommendedName>
        <fullName evidence="5">T6SS Phospholipase effector Tle1-like catalytic domain-containing protein</fullName>
    </recommendedName>
</protein>
<evidence type="ECO:0000256" key="2">
    <source>
        <dbReference type="ARBA" id="ARBA00022737"/>
    </source>
</evidence>
<dbReference type="PROSITE" id="PS50294">
    <property type="entry name" value="WD_REPEATS_REGION"/>
    <property type="match status" value="4"/>
</dbReference>
<evidence type="ECO:0000313" key="7">
    <source>
        <dbReference type="Proteomes" id="UP000807306"/>
    </source>
</evidence>
<organism evidence="6 7">
    <name type="scientific">Crepidotus variabilis</name>
    <dbReference type="NCBI Taxonomy" id="179855"/>
    <lineage>
        <taxon>Eukaryota</taxon>
        <taxon>Fungi</taxon>
        <taxon>Dikarya</taxon>
        <taxon>Basidiomycota</taxon>
        <taxon>Agaricomycotina</taxon>
        <taxon>Agaricomycetes</taxon>
        <taxon>Agaricomycetidae</taxon>
        <taxon>Agaricales</taxon>
        <taxon>Agaricineae</taxon>
        <taxon>Crepidotaceae</taxon>
        <taxon>Crepidotus</taxon>
    </lineage>
</organism>
<dbReference type="Gene3D" id="2.130.10.10">
    <property type="entry name" value="YVTN repeat-like/Quinoprotein amine dehydrogenase"/>
    <property type="match status" value="2"/>
</dbReference>
<dbReference type="PROSITE" id="PS50082">
    <property type="entry name" value="WD_REPEATS_2"/>
    <property type="match status" value="5"/>
</dbReference>
<feature type="domain" description="T6SS Phospholipase effector Tle1-like catalytic" evidence="5">
    <location>
        <begin position="812"/>
        <end position="1077"/>
    </location>
</feature>
<dbReference type="SMART" id="SM00320">
    <property type="entry name" value="WD40"/>
    <property type="match status" value="6"/>
</dbReference>
<feature type="repeat" description="WD" evidence="3">
    <location>
        <begin position="611"/>
        <end position="654"/>
    </location>
</feature>
<keyword evidence="1 3" id="KW-0853">WD repeat</keyword>
<feature type="region of interest" description="Disordered" evidence="4">
    <location>
        <begin position="230"/>
        <end position="279"/>
    </location>
</feature>
<feature type="repeat" description="WD" evidence="3">
    <location>
        <begin position="697"/>
        <end position="738"/>
    </location>
</feature>
<gene>
    <name evidence="6" type="ORF">CPB83DRAFT_898202</name>
</gene>
<name>A0A9P6E7S5_9AGAR</name>
<dbReference type="PRINTS" id="PR00320">
    <property type="entry name" value="GPROTEINBRPT"/>
</dbReference>
<dbReference type="EMBL" id="MU157905">
    <property type="protein sequence ID" value="KAF9524055.1"/>
    <property type="molecule type" value="Genomic_DNA"/>
</dbReference>
<reference evidence="6" key="1">
    <citation type="submission" date="2020-11" db="EMBL/GenBank/DDBJ databases">
        <authorList>
            <consortium name="DOE Joint Genome Institute"/>
            <person name="Ahrendt S."/>
            <person name="Riley R."/>
            <person name="Andreopoulos W."/>
            <person name="Labutti K."/>
            <person name="Pangilinan J."/>
            <person name="Ruiz-Duenas F.J."/>
            <person name="Barrasa J.M."/>
            <person name="Sanchez-Garcia M."/>
            <person name="Camarero S."/>
            <person name="Miyauchi S."/>
            <person name="Serrano A."/>
            <person name="Linde D."/>
            <person name="Babiker R."/>
            <person name="Drula E."/>
            <person name="Ayuso-Fernandez I."/>
            <person name="Pacheco R."/>
            <person name="Padilla G."/>
            <person name="Ferreira P."/>
            <person name="Barriuso J."/>
            <person name="Kellner H."/>
            <person name="Castanera R."/>
            <person name="Alfaro M."/>
            <person name="Ramirez L."/>
            <person name="Pisabarro A.G."/>
            <person name="Kuo A."/>
            <person name="Tritt A."/>
            <person name="Lipzen A."/>
            <person name="He G."/>
            <person name="Yan M."/>
            <person name="Ng V."/>
            <person name="Cullen D."/>
            <person name="Martin F."/>
            <person name="Rosso M.-N."/>
            <person name="Henrissat B."/>
            <person name="Hibbett D."/>
            <person name="Martinez A.T."/>
            <person name="Grigoriev I.V."/>
        </authorList>
    </citation>
    <scope>NUCLEOTIDE SEQUENCE</scope>
    <source>
        <strain evidence="6">CBS 506.95</strain>
    </source>
</reference>
<dbReference type="Proteomes" id="UP000807306">
    <property type="component" value="Unassembled WGS sequence"/>
</dbReference>
<evidence type="ECO:0000256" key="1">
    <source>
        <dbReference type="ARBA" id="ARBA00022574"/>
    </source>
</evidence>
<dbReference type="InterPro" id="IPR036322">
    <property type="entry name" value="WD40_repeat_dom_sf"/>
</dbReference>
<feature type="domain" description="T6SS Phospholipase effector Tle1-like catalytic" evidence="5">
    <location>
        <begin position="10"/>
        <end position="317"/>
    </location>
</feature>
<evidence type="ECO:0000256" key="4">
    <source>
        <dbReference type="SAM" id="MobiDB-lite"/>
    </source>
</evidence>
<feature type="repeat" description="WD" evidence="3">
    <location>
        <begin position="654"/>
        <end position="695"/>
    </location>
</feature>
<dbReference type="Pfam" id="PF00400">
    <property type="entry name" value="WD40"/>
    <property type="match status" value="6"/>
</dbReference>
<sequence length="1084" mass="120821">MPCGHFRNGRNLVINIDGTSNQFGDKNTNVIELYNLILKDTNDNQQTFYNSGIGTYAEPSWKLLAYYKQVLYHQIDLAIAWDFERTVKAAYKWLSDNYQDGDCIFLFGFSRGAFQVRVVAAMIHKVGLLYKGNDGAYALYCASEQGKSMATQVGSQQEISMSERFKKAFSRKDVKVHFVGAWDTVSSIGIMRGKRMLPATTDGMNHVCYFRHALALDERRVKFQPEFAYGGSTKPPITAENGKTHNSPYSGPAEANDTAGDTTNENDNDSLPPRAARKKVRPRTLEVWFAGTHSDIGGGNVFNASMDRSWPPLRWMVFEAEAVGLRMAKFEREVRPEEQIEIQESLTGFWWLLEMFPIRRLSFSWDRLNHSTYKPHFGACRKIHDGQKIHSSLLLADAANAAEYTPRLVLQLDLYEGAHHAVNMFLNGQGVMLREIATSNEGGQAIYDGLLTALKSETLSPDEKHSLMNVALELFGGIHSNKYSLILESFSQVHRFVLLDAQKERSDTTRLFLNSLTDCHLPSHTTRTRAHCQLRRLLTGWKYIASGSDDCTIRLWNAATGNPIGEPFRGHSDYVRSVVFSANGKLLVSGSDDKTVRIWNVETGAQVGKPFEGHTEWVLCVAFSPRQEDKLVVSGSSGDTIRIWNVNMGEVVGEPLHDSLVYSVAFSPDGQYIASGSDDETIRLWDVETRSQVGQPLQAHSQRVSDVAFLPDGRRIVSASWDGTIRRWDVKMQEQIGKAITGHATGIYAVAISPNGKHIVSVKGLETQELKGLFTDSRQDDQSPPPPVPSRPKKERMACGHYRNGRNLIVCIDGTANKSGMKDEQQTFYNSGIGTYAEPSWKSLTHLINVIYHVADLAIAWDFDKKVQVAYKWLCDNYQDGDCIFLFGFSRGAFQVGLLYKGNDAQIPFAYDAYRKSEGKAATAAQLGSSDPEEKMAARFKQAFSREDVKVHFVGAWDTVSSIGIGRSKNMLPATIDGMGHVCYFRHALALDERWVPEFAYGGSTKNPIVKEDNEKQPSPKHNAVGTDEIADADAFNENGASSSAQRATREKVQNHPHTLDVWFAGTHSDIGGGNALNPSMDRT</sequence>
<dbReference type="PROSITE" id="PS00678">
    <property type="entry name" value="WD_REPEATS_1"/>
    <property type="match status" value="2"/>
</dbReference>
<evidence type="ECO:0000259" key="5">
    <source>
        <dbReference type="Pfam" id="PF09994"/>
    </source>
</evidence>
<proteinExistence type="predicted"/>
<dbReference type="OrthoDB" id="538223at2759"/>
<dbReference type="InterPro" id="IPR019775">
    <property type="entry name" value="WD40_repeat_CS"/>
</dbReference>
<feature type="compositionally biased region" description="Basic and acidic residues" evidence="4">
    <location>
        <begin position="1009"/>
        <end position="1018"/>
    </location>
</feature>